<dbReference type="PANTHER" id="PTHR31223">
    <property type="entry name" value="LOG FAMILY PROTEIN YJL055W"/>
    <property type="match status" value="1"/>
</dbReference>
<gene>
    <name evidence="3" type="ORF">GCM10011354_25790</name>
</gene>
<keyword evidence="2" id="KW-0378">Hydrolase</keyword>
<dbReference type="EMBL" id="BMHA01000009">
    <property type="protein sequence ID" value="GGI07778.1"/>
    <property type="molecule type" value="Genomic_DNA"/>
</dbReference>
<dbReference type="AlphaFoldDB" id="A0A8J3AGG3"/>
<dbReference type="SUPFAM" id="SSF102405">
    <property type="entry name" value="MCP/YpsA-like"/>
    <property type="match status" value="1"/>
</dbReference>
<comment type="catalytic activity">
    <reaction evidence="2">
        <text>9-ribosyl-trans-zeatin 5'-phosphate + H2O = trans-zeatin + D-ribose 5-phosphate</text>
        <dbReference type="Rhea" id="RHEA:48564"/>
        <dbReference type="ChEBI" id="CHEBI:15377"/>
        <dbReference type="ChEBI" id="CHEBI:16522"/>
        <dbReference type="ChEBI" id="CHEBI:78346"/>
        <dbReference type="ChEBI" id="CHEBI:87947"/>
        <dbReference type="EC" id="3.2.2.n1"/>
    </reaction>
</comment>
<dbReference type="NCBIfam" id="TIGR00730">
    <property type="entry name" value="Rossman fold protein, TIGR00730 family"/>
    <property type="match status" value="1"/>
</dbReference>
<proteinExistence type="inferred from homology"/>
<reference evidence="3" key="2">
    <citation type="submission" date="2020-09" db="EMBL/GenBank/DDBJ databases">
        <authorList>
            <person name="Sun Q."/>
            <person name="Zhou Y."/>
        </authorList>
    </citation>
    <scope>NUCLEOTIDE SEQUENCE</scope>
    <source>
        <strain evidence="3">CGMCC 1.14988</strain>
    </source>
</reference>
<sequence length="189" mass="20444">MTTFTVYTSSSDAIDPRYPAAARAFGRRLGERGDALVYGGTDVGVMGVLAAAVREAGGHVTGVLPRRMYERGIGDEACDELLVTDGMSERKQQMIARADAFVALPGGFGTLEELLEVLTLKQLGYHDRPIVLLNLDGFYDPLLAFFEELFATSFAAEAYRALYAVAAAVDEVFAHVDGYRPGAVPEKWA</sequence>
<evidence type="ECO:0000256" key="1">
    <source>
        <dbReference type="ARBA" id="ARBA00006763"/>
    </source>
</evidence>
<protein>
    <recommendedName>
        <fullName evidence="2">Cytokinin riboside 5'-monophosphate phosphoribohydrolase</fullName>
        <ecNumber evidence="2">3.2.2.n1</ecNumber>
    </recommendedName>
</protein>
<dbReference type="GO" id="GO:0009691">
    <property type="term" value="P:cytokinin biosynthetic process"/>
    <property type="evidence" value="ECO:0007669"/>
    <property type="project" value="UniProtKB-UniRule"/>
</dbReference>
<dbReference type="RefSeq" id="WP_130651070.1">
    <property type="nucleotide sequence ID" value="NZ_BMHA01000009.1"/>
</dbReference>
<comment type="similarity">
    <text evidence="1 2">Belongs to the LOG family.</text>
</comment>
<dbReference type="EC" id="3.2.2.n1" evidence="2"/>
<keyword evidence="2" id="KW-0203">Cytokinin biosynthesis</keyword>
<comment type="caution">
    <text evidence="3">The sequence shown here is derived from an EMBL/GenBank/DDBJ whole genome shotgun (WGS) entry which is preliminary data.</text>
</comment>
<evidence type="ECO:0000313" key="3">
    <source>
        <dbReference type="EMBL" id="GGI07778.1"/>
    </source>
</evidence>
<dbReference type="OrthoDB" id="9801098at2"/>
<name>A0A8J3AGG3_9ACTN</name>
<comment type="catalytic activity">
    <reaction evidence="2">
        <text>N(6)-(dimethylallyl)adenosine 5'-phosphate + H2O = N(6)-dimethylallyladenine + D-ribose 5-phosphate</text>
        <dbReference type="Rhea" id="RHEA:48560"/>
        <dbReference type="ChEBI" id="CHEBI:15377"/>
        <dbReference type="ChEBI" id="CHEBI:17660"/>
        <dbReference type="ChEBI" id="CHEBI:57526"/>
        <dbReference type="ChEBI" id="CHEBI:78346"/>
        <dbReference type="EC" id="3.2.2.n1"/>
    </reaction>
</comment>
<dbReference type="Proteomes" id="UP000650511">
    <property type="component" value="Unassembled WGS sequence"/>
</dbReference>
<reference evidence="3" key="1">
    <citation type="journal article" date="2014" name="Int. J. Syst. Evol. Microbiol.">
        <title>Complete genome sequence of Corynebacterium casei LMG S-19264T (=DSM 44701T), isolated from a smear-ripened cheese.</title>
        <authorList>
            <consortium name="US DOE Joint Genome Institute (JGI-PGF)"/>
            <person name="Walter F."/>
            <person name="Albersmeier A."/>
            <person name="Kalinowski J."/>
            <person name="Ruckert C."/>
        </authorList>
    </citation>
    <scope>NUCLEOTIDE SEQUENCE</scope>
    <source>
        <strain evidence="3">CGMCC 1.14988</strain>
    </source>
</reference>
<evidence type="ECO:0000256" key="2">
    <source>
        <dbReference type="RuleBase" id="RU363015"/>
    </source>
</evidence>
<evidence type="ECO:0000313" key="4">
    <source>
        <dbReference type="Proteomes" id="UP000650511"/>
    </source>
</evidence>
<dbReference type="Pfam" id="PF03641">
    <property type="entry name" value="Lysine_decarbox"/>
    <property type="match status" value="1"/>
</dbReference>
<dbReference type="GO" id="GO:0016799">
    <property type="term" value="F:hydrolase activity, hydrolyzing N-glycosyl compounds"/>
    <property type="evidence" value="ECO:0007669"/>
    <property type="project" value="TreeGrafter"/>
</dbReference>
<keyword evidence="4" id="KW-1185">Reference proteome</keyword>
<dbReference type="InterPro" id="IPR005269">
    <property type="entry name" value="LOG"/>
</dbReference>
<organism evidence="3 4">
    <name type="scientific">Egicoccus halophilus</name>
    <dbReference type="NCBI Taxonomy" id="1670830"/>
    <lineage>
        <taxon>Bacteria</taxon>
        <taxon>Bacillati</taxon>
        <taxon>Actinomycetota</taxon>
        <taxon>Nitriliruptoria</taxon>
        <taxon>Egicoccales</taxon>
        <taxon>Egicoccaceae</taxon>
        <taxon>Egicoccus</taxon>
    </lineage>
</organism>
<dbReference type="InterPro" id="IPR031100">
    <property type="entry name" value="LOG_fam"/>
</dbReference>
<accession>A0A8J3AGG3</accession>
<dbReference type="Gene3D" id="3.40.50.450">
    <property type="match status" value="1"/>
</dbReference>
<dbReference type="GO" id="GO:0005829">
    <property type="term" value="C:cytosol"/>
    <property type="evidence" value="ECO:0007669"/>
    <property type="project" value="TreeGrafter"/>
</dbReference>
<dbReference type="PANTHER" id="PTHR31223:SF70">
    <property type="entry name" value="LOG FAMILY PROTEIN YJL055W"/>
    <property type="match status" value="1"/>
</dbReference>